<keyword evidence="2" id="KW-0489">Methyltransferase</keyword>
<dbReference type="SUPFAM" id="SSF53335">
    <property type="entry name" value="S-adenosyl-L-methionine-dependent methyltransferases"/>
    <property type="match status" value="1"/>
</dbReference>
<dbReference type="CDD" id="cd02440">
    <property type="entry name" value="AdoMet_MTases"/>
    <property type="match status" value="1"/>
</dbReference>
<evidence type="ECO:0000313" key="2">
    <source>
        <dbReference type="EMBL" id="MCM2387048.1"/>
    </source>
</evidence>
<reference evidence="2" key="1">
    <citation type="submission" date="2022-06" db="EMBL/GenBank/DDBJ databases">
        <title>Genome public.</title>
        <authorList>
            <person name="Sun Q."/>
        </authorList>
    </citation>
    <scope>NUCLEOTIDE SEQUENCE</scope>
    <source>
        <strain evidence="2">CWNU-1</strain>
    </source>
</reference>
<accession>A0ABT0UF91</accession>
<evidence type="ECO:0000313" key="3">
    <source>
        <dbReference type="Proteomes" id="UP001431429"/>
    </source>
</evidence>
<name>A0ABT0UF91_9ACTN</name>
<dbReference type="Proteomes" id="UP001431429">
    <property type="component" value="Unassembled WGS sequence"/>
</dbReference>
<dbReference type="InterPro" id="IPR029063">
    <property type="entry name" value="SAM-dependent_MTases_sf"/>
</dbReference>
<gene>
    <name evidence="2" type="ORF">NBG84_01750</name>
</gene>
<feature type="domain" description="Methyltransferase type 11" evidence="1">
    <location>
        <begin position="40"/>
        <end position="130"/>
    </location>
</feature>
<comment type="caution">
    <text evidence="2">The sequence shown here is derived from an EMBL/GenBank/DDBJ whole genome shotgun (WGS) entry which is preliminary data.</text>
</comment>
<dbReference type="Gene3D" id="3.40.50.150">
    <property type="entry name" value="Vaccinia Virus protein VP39"/>
    <property type="match status" value="1"/>
</dbReference>
<dbReference type="PANTHER" id="PTHR43591">
    <property type="entry name" value="METHYLTRANSFERASE"/>
    <property type="match status" value="1"/>
</dbReference>
<dbReference type="RefSeq" id="WP_250917408.1">
    <property type="nucleotide sequence ID" value="NZ_JAMQAW010000002.1"/>
</dbReference>
<evidence type="ECO:0000259" key="1">
    <source>
        <dbReference type="Pfam" id="PF08241"/>
    </source>
</evidence>
<dbReference type="GO" id="GO:0032259">
    <property type="term" value="P:methylation"/>
    <property type="evidence" value="ECO:0007669"/>
    <property type="project" value="UniProtKB-KW"/>
</dbReference>
<sequence length="249" mass="26213">MDNNQRLLALLDTADQAPGAAQLRQRSYELLGCGPGARAVDVGCGGGLAVAELVRRGVLAIGVDQDERMIAAARLRHPSCEFQVANAAALPFADGSLDAYRADKLLHALDDPAGALAEARRVLAPGGRTVLTGQDWDLLAIATGDTALTRTLVQARADMVPSPQAARSYRNLLLDAGFSEVTVEVHTAVFTEAEMLPLAAGLAQTACDAGAVRQEEADEWISDQRARAAADRFLIAVPLFMAAGRLRGS</sequence>
<dbReference type="EMBL" id="JAMQAW010000002">
    <property type="protein sequence ID" value="MCM2387048.1"/>
    <property type="molecule type" value="Genomic_DNA"/>
</dbReference>
<organism evidence="2 3">
    <name type="scientific">Streptomyces albipurpureus</name>
    <dbReference type="NCBI Taxonomy" id="2897419"/>
    <lineage>
        <taxon>Bacteria</taxon>
        <taxon>Bacillati</taxon>
        <taxon>Actinomycetota</taxon>
        <taxon>Actinomycetes</taxon>
        <taxon>Kitasatosporales</taxon>
        <taxon>Streptomycetaceae</taxon>
        <taxon>Streptomyces</taxon>
    </lineage>
</organism>
<keyword evidence="3" id="KW-1185">Reference proteome</keyword>
<dbReference type="Pfam" id="PF08241">
    <property type="entry name" value="Methyltransf_11"/>
    <property type="match status" value="1"/>
</dbReference>
<dbReference type="GO" id="GO:0008168">
    <property type="term" value="F:methyltransferase activity"/>
    <property type="evidence" value="ECO:0007669"/>
    <property type="project" value="UniProtKB-KW"/>
</dbReference>
<dbReference type="InterPro" id="IPR013216">
    <property type="entry name" value="Methyltransf_11"/>
</dbReference>
<protein>
    <submittedName>
        <fullName evidence="2">Methyltransferase domain-containing protein</fullName>
    </submittedName>
</protein>
<proteinExistence type="predicted"/>
<keyword evidence="2" id="KW-0808">Transferase</keyword>